<evidence type="ECO:0000259" key="6">
    <source>
        <dbReference type="PROSITE" id="PS51352"/>
    </source>
</evidence>
<dbReference type="PRINTS" id="PR01011">
    <property type="entry name" value="GLUTPROXDASE"/>
</dbReference>
<proteinExistence type="inferred from homology"/>
<evidence type="ECO:0000256" key="1">
    <source>
        <dbReference type="ARBA" id="ARBA00006926"/>
    </source>
</evidence>
<dbReference type="KEGG" id="rue:DT065_06075"/>
<keyword evidence="8" id="KW-1185">Reference proteome</keyword>
<evidence type="ECO:0000256" key="5">
    <source>
        <dbReference type="RuleBase" id="RU000499"/>
    </source>
</evidence>
<dbReference type="FunFam" id="3.40.30.10:FF:000010">
    <property type="entry name" value="Glutathione peroxidase"/>
    <property type="match status" value="1"/>
</dbReference>
<dbReference type="Proteomes" id="UP000252100">
    <property type="component" value="Chromosome"/>
</dbReference>
<feature type="domain" description="Thioredoxin" evidence="6">
    <location>
        <begin position="1"/>
        <end position="158"/>
    </location>
</feature>
<evidence type="ECO:0000313" key="8">
    <source>
        <dbReference type="Proteomes" id="UP000252100"/>
    </source>
</evidence>
<dbReference type="OrthoDB" id="9789406at2"/>
<feature type="active site" evidence="4">
    <location>
        <position position="35"/>
    </location>
</feature>
<organism evidence="7 8">
    <name type="scientific">Salicibibacter kimchii</name>
    <dbReference type="NCBI Taxonomy" id="2099786"/>
    <lineage>
        <taxon>Bacteria</taxon>
        <taxon>Bacillati</taxon>
        <taxon>Bacillota</taxon>
        <taxon>Bacilli</taxon>
        <taxon>Bacillales</taxon>
        <taxon>Bacillaceae</taxon>
        <taxon>Salicibibacter</taxon>
    </lineage>
</organism>
<dbReference type="InterPro" id="IPR036249">
    <property type="entry name" value="Thioredoxin-like_sf"/>
</dbReference>
<dbReference type="RefSeq" id="WP_114371681.1">
    <property type="nucleotide sequence ID" value="NZ_CP031092.1"/>
</dbReference>
<dbReference type="CDD" id="cd00340">
    <property type="entry name" value="GSH_Peroxidase"/>
    <property type="match status" value="1"/>
</dbReference>
<evidence type="ECO:0000256" key="2">
    <source>
        <dbReference type="ARBA" id="ARBA00022559"/>
    </source>
</evidence>
<dbReference type="PROSITE" id="PS00460">
    <property type="entry name" value="GLUTATHIONE_PEROXID_1"/>
    <property type="match status" value="1"/>
</dbReference>
<reference evidence="7 8" key="1">
    <citation type="journal article" date="2018" name="J. Microbiol.">
        <title>Salicibibacter kimchii gen. nov., sp. nov., a moderately halophilic and alkalitolerant bacterium in the family Bacillaceae, isolated from kimchi.</title>
        <authorList>
            <person name="Jang J.Y."/>
            <person name="Oh Y.J."/>
            <person name="Lim S.K."/>
            <person name="Park H.K."/>
            <person name="Lee C."/>
            <person name="Kim J.Y."/>
            <person name="Lee M.A."/>
            <person name="Choi H.J."/>
        </authorList>
    </citation>
    <scope>NUCLEOTIDE SEQUENCE [LARGE SCALE GENOMIC DNA]</scope>
    <source>
        <strain evidence="7 8">NKC1-1</strain>
    </source>
</reference>
<evidence type="ECO:0000256" key="4">
    <source>
        <dbReference type="PIRSR" id="PIRSR000303-1"/>
    </source>
</evidence>
<dbReference type="InterPro" id="IPR013766">
    <property type="entry name" value="Thioredoxin_domain"/>
</dbReference>
<sequence>MSIFDVKVESVDDGTHTLQPYEGNVLLVVNTASKCGFASQMNQLQQLYDQYKDQGFYVLGFPSDQFMNQEPLDSEEIPDYFREKYGVTFPMFKKTTVRGENISPLFEQLTYETRGVGSNKIKWNFTKFLVGRDGTVLYRYSPSTNPEKIETDIKEALK</sequence>
<dbReference type="Pfam" id="PF00255">
    <property type="entry name" value="GSHPx"/>
    <property type="match status" value="1"/>
</dbReference>
<dbReference type="PANTHER" id="PTHR11592">
    <property type="entry name" value="GLUTATHIONE PEROXIDASE"/>
    <property type="match status" value="1"/>
</dbReference>
<comment type="similarity">
    <text evidence="1 5">Belongs to the glutathione peroxidase family.</text>
</comment>
<dbReference type="EMBL" id="CP031092">
    <property type="protein sequence ID" value="AXF55629.1"/>
    <property type="molecule type" value="Genomic_DNA"/>
</dbReference>
<gene>
    <name evidence="7" type="ORF">DT065_06075</name>
</gene>
<evidence type="ECO:0000256" key="3">
    <source>
        <dbReference type="ARBA" id="ARBA00023002"/>
    </source>
</evidence>
<dbReference type="InterPro" id="IPR000889">
    <property type="entry name" value="Glutathione_peroxidase"/>
</dbReference>
<dbReference type="Gene3D" id="3.40.30.10">
    <property type="entry name" value="Glutaredoxin"/>
    <property type="match status" value="1"/>
</dbReference>
<dbReference type="SUPFAM" id="SSF52833">
    <property type="entry name" value="Thioredoxin-like"/>
    <property type="match status" value="1"/>
</dbReference>
<dbReference type="PROSITE" id="PS51352">
    <property type="entry name" value="THIOREDOXIN_2"/>
    <property type="match status" value="1"/>
</dbReference>
<dbReference type="PROSITE" id="PS51355">
    <property type="entry name" value="GLUTATHIONE_PEROXID_3"/>
    <property type="match status" value="1"/>
</dbReference>
<dbReference type="AlphaFoldDB" id="A0A345BXE8"/>
<evidence type="ECO:0000313" key="7">
    <source>
        <dbReference type="EMBL" id="AXF55629.1"/>
    </source>
</evidence>
<keyword evidence="3 5" id="KW-0560">Oxidoreductase</keyword>
<accession>A0A345BXE8</accession>
<dbReference type="InterPro" id="IPR029759">
    <property type="entry name" value="GPX_AS"/>
</dbReference>
<protein>
    <recommendedName>
        <fullName evidence="5">Glutathione peroxidase</fullName>
    </recommendedName>
</protein>
<name>A0A345BXE8_9BACI</name>
<dbReference type="PIRSF" id="PIRSF000303">
    <property type="entry name" value="Glutathion_perox"/>
    <property type="match status" value="1"/>
</dbReference>
<dbReference type="GO" id="GO:0004601">
    <property type="term" value="F:peroxidase activity"/>
    <property type="evidence" value="ECO:0007669"/>
    <property type="project" value="UniProtKB-KW"/>
</dbReference>
<dbReference type="PANTHER" id="PTHR11592:SF78">
    <property type="entry name" value="GLUTATHIONE PEROXIDASE"/>
    <property type="match status" value="1"/>
</dbReference>
<keyword evidence="2 5" id="KW-0575">Peroxidase</keyword>
<dbReference type="GO" id="GO:0034599">
    <property type="term" value="P:cellular response to oxidative stress"/>
    <property type="evidence" value="ECO:0007669"/>
    <property type="project" value="TreeGrafter"/>
</dbReference>